<dbReference type="GO" id="GO:0016491">
    <property type="term" value="F:oxidoreductase activity"/>
    <property type="evidence" value="ECO:0007669"/>
    <property type="project" value="InterPro"/>
</dbReference>
<dbReference type="Gene3D" id="3.40.50.360">
    <property type="match status" value="1"/>
</dbReference>
<feature type="domain" description="NADPH-dependent FMN reductase-like" evidence="1">
    <location>
        <begin position="16"/>
        <end position="162"/>
    </location>
</feature>
<dbReference type="PANTHER" id="PTHR30543">
    <property type="entry name" value="CHROMATE REDUCTASE"/>
    <property type="match status" value="1"/>
</dbReference>
<dbReference type="GO" id="GO:0005829">
    <property type="term" value="C:cytosol"/>
    <property type="evidence" value="ECO:0007669"/>
    <property type="project" value="TreeGrafter"/>
</dbReference>
<dbReference type="GO" id="GO:0010181">
    <property type="term" value="F:FMN binding"/>
    <property type="evidence" value="ECO:0007669"/>
    <property type="project" value="TreeGrafter"/>
</dbReference>
<evidence type="ECO:0000313" key="2">
    <source>
        <dbReference type="EMBL" id="SFZ88451.1"/>
    </source>
</evidence>
<dbReference type="InterPro" id="IPR050712">
    <property type="entry name" value="NAD(P)H-dep_reductase"/>
</dbReference>
<dbReference type="SUPFAM" id="SSF52218">
    <property type="entry name" value="Flavoproteins"/>
    <property type="match status" value="1"/>
</dbReference>
<name>A0A1K2I891_9LACO</name>
<protein>
    <submittedName>
        <fullName evidence="2">Fumarate reductase, flavoprotein subunit</fullName>
    </submittedName>
</protein>
<dbReference type="EMBL" id="LT634362">
    <property type="protein sequence ID" value="SFZ88451.1"/>
    <property type="molecule type" value="Genomic_DNA"/>
</dbReference>
<accession>A0A1K2I891</accession>
<sequence length="204" mass="22777">MLGMVNNSQAERMTEMHLVGIIGNNRQGSYNKKLLEFIKIHYQNEFTMDLLTGADLPIYNQDDELNAPQSVKDFKKPFAKADGVIIATPEHNHSITAVLKNALDWASRVNQVLYNKPVMVVGAALGPMGTLRAQNHLRQILDSPGVGAYVLPGNDFLLTNAEDKFNAQGTLTDADTLEMLSATLHNFENFIQYSNPKHYDFLKL</sequence>
<organism evidence="2">
    <name type="scientific">Loigolactobacillus rennini</name>
    <dbReference type="NCBI Taxonomy" id="238013"/>
    <lineage>
        <taxon>Bacteria</taxon>
        <taxon>Bacillati</taxon>
        <taxon>Bacillota</taxon>
        <taxon>Bacilli</taxon>
        <taxon>Lactobacillales</taxon>
        <taxon>Lactobacillaceae</taxon>
        <taxon>Loigolactobacillus</taxon>
    </lineage>
</organism>
<reference evidence="2" key="1">
    <citation type="submission" date="2016-11" db="EMBL/GenBank/DDBJ databases">
        <authorList>
            <person name="Jaros S."/>
            <person name="Januszkiewicz K."/>
            <person name="Wedrychowicz H."/>
        </authorList>
    </citation>
    <scope>NUCLEOTIDE SEQUENCE</scope>
    <source>
        <strain evidence="2">ACA-DC 565</strain>
    </source>
</reference>
<dbReference type="PANTHER" id="PTHR30543:SF21">
    <property type="entry name" value="NAD(P)H-DEPENDENT FMN REDUCTASE LOT6"/>
    <property type="match status" value="1"/>
</dbReference>
<dbReference type="InterPro" id="IPR029039">
    <property type="entry name" value="Flavoprotein-like_sf"/>
</dbReference>
<evidence type="ECO:0000259" key="1">
    <source>
        <dbReference type="Pfam" id="PF03358"/>
    </source>
</evidence>
<dbReference type="Pfam" id="PF03358">
    <property type="entry name" value="FMN_red"/>
    <property type="match status" value="1"/>
</dbReference>
<dbReference type="InterPro" id="IPR005025">
    <property type="entry name" value="FMN_Rdtase-like_dom"/>
</dbReference>
<gene>
    <name evidence="2" type="ORF">LREN565_1564</name>
</gene>
<proteinExistence type="predicted"/>
<dbReference type="AlphaFoldDB" id="A0A1K2I891"/>